<dbReference type="Proteomes" id="UP000785679">
    <property type="component" value="Unassembled WGS sequence"/>
</dbReference>
<feature type="compositionally biased region" description="Polar residues" evidence="1">
    <location>
        <begin position="15"/>
        <end position="29"/>
    </location>
</feature>
<organism evidence="2 3">
    <name type="scientific">Halteria grandinella</name>
    <dbReference type="NCBI Taxonomy" id="5974"/>
    <lineage>
        <taxon>Eukaryota</taxon>
        <taxon>Sar</taxon>
        <taxon>Alveolata</taxon>
        <taxon>Ciliophora</taxon>
        <taxon>Intramacronucleata</taxon>
        <taxon>Spirotrichea</taxon>
        <taxon>Stichotrichia</taxon>
        <taxon>Sporadotrichida</taxon>
        <taxon>Halteriidae</taxon>
        <taxon>Halteria</taxon>
    </lineage>
</organism>
<accession>A0A8J8NR13</accession>
<protein>
    <submittedName>
        <fullName evidence="2">Uncharacterized protein</fullName>
    </submittedName>
</protein>
<gene>
    <name evidence="2" type="ORF">FGO68_gene4097</name>
</gene>
<evidence type="ECO:0000256" key="1">
    <source>
        <dbReference type="SAM" id="MobiDB-lite"/>
    </source>
</evidence>
<proteinExistence type="predicted"/>
<evidence type="ECO:0000313" key="2">
    <source>
        <dbReference type="EMBL" id="TNV78655.1"/>
    </source>
</evidence>
<reference evidence="2" key="1">
    <citation type="submission" date="2019-06" db="EMBL/GenBank/DDBJ databases">
        <authorList>
            <person name="Zheng W."/>
        </authorList>
    </citation>
    <scope>NUCLEOTIDE SEQUENCE</scope>
    <source>
        <strain evidence="2">QDHG01</strain>
    </source>
</reference>
<dbReference type="EMBL" id="RRYP01010039">
    <property type="protein sequence ID" value="TNV78655.1"/>
    <property type="molecule type" value="Genomic_DNA"/>
</dbReference>
<name>A0A8J8NR13_HALGN</name>
<evidence type="ECO:0000313" key="3">
    <source>
        <dbReference type="Proteomes" id="UP000785679"/>
    </source>
</evidence>
<comment type="caution">
    <text evidence="2">The sequence shown here is derived from an EMBL/GenBank/DDBJ whole genome shotgun (WGS) entry which is preliminary data.</text>
</comment>
<feature type="region of interest" description="Disordered" evidence="1">
    <location>
        <begin position="1"/>
        <end position="29"/>
    </location>
</feature>
<dbReference type="AlphaFoldDB" id="A0A8J8NR13"/>
<keyword evidence="3" id="KW-1185">Reference proteome</keyword>
<sequence>MQNALTPHTPEHPYPTSTSLRKPSPSLFDTPTQSSTVLALPLKQYPLNNVVVLYPTSAHSSFLTSRQPQVLRHSKSSPYCMQRSSISTRTWEQWFGLFGRPTEQWVGILSSNTWPWLQMIIPRLIRRPDSKKVISPRGRQQSLNLQQVETKAMKEVTKLIQPPARPVTYKISCKSTVSKIVFFPTILQRPLFLTRTPVQMSQGLKLKSAKPLRQMNIYRKVAELKLLAYIYHREIIAGALFYWFYPAILMYPEVYRTQIKPYDDEMKRLRDKGYFDVSNRI</sequence>